<dbReference type="PANTHER" id="PTHR45033">
    <property type="match status" value="1"/>
</dbReference>
<dbReference type="EMBL" id="MU853886">
    <property type="protein sequence ID" value="KAK3936365.1"/>
    <property type="molecule type" value="Genomic_DNA"/>
</dbReference>
<proteinExistence type="predicted"/>
<gene>
    <name evidence="1" type="ORF">QBC46DRAFT_366966</name>
</gene>
<name>A0AAN6S0W9_9PEZI</name>
<dbReference type="AlphaFoldDB" id="A0AAN6S0W9"/>
<sequence>MDIPKTYHAWHRTTTTNPANKIKLSAETLKRWDPCSDCAADVIAVRSAVSDFQAGDRVSVMFDLNSASCIRCAGVTAWLCLHPLLTIPSTHRPDNAKLASIIKLAPGKTLGYNYNTEPDQPAAVMHLTGGKGVDVVINNTGPANIPADIASLRSRKGVINIVRLLKGLTADWKLGVLLRSIGQTASMQGIGVGSKLDFMDLNRFLEERQVKPEALLDRVFEYLYSGRRVGEVVISVL</sequence>
<dbReference type="InterPro" id="IPR036291">
    <property type="entry name" value="NAD(P)-bd_dom_sf"/>
</dbReference>
<dbReference type="PANTHER" id="PTHR45033:SF2">
    <property type="entry name" value="ZINC-TYPE ALCOHOL DEHYDROGENASE-LIKE PROTEIN C1773.06C"/>
    <property type="match status" value="1"/>
</dbReference>
<accession>A0AAN6S0W9</accession>
<dbReference type="Gene3D" id="3.40.50.720">
    <property type="entry name" value="NAD(P)-binding Rossmann-like Domain"/>
    <property type="match status" value="1"/>
</dbReference>
<dbReference type="SUPFAM" id="SSF51735">
    <property type="entry name" value="NAD(P)-binding Rossmann-fold domains"/>
    <property type="match status" value="1"/>
</dbReference>
<evidence type="ECO:0000313" key="1">
    <source>
        <dbReference type="EMBL" id="KAK3936365.1"/>
    </source>
</evidence>
<dbReference type="Proteomes" id="UP001303473">
    <property type="component" value="Unassembled WGS sequence"/>
</dbReference>
<evidence type="ECO:0000313" key="2">
    <source>
        <dbReference type="Proteomes" id="UP001303473"/>
    </source>
</evidence>
<comment type="caution">
    <text evidence="1">The sequence shown here is derived from an EMBL/GenBank/DDBJ whole genome shotgun (WGS) entry which is preliminary data.</text>
</comment>
<dbReference type="Gene3D" id="3.90.180.10">
    <property type="entry name" value="Medium-chain alcohol dehydrogenases, catalytic domain"/>
    <property type="match status" value="2"/>
</dbReference>
<keyword evidence="2" id="KW-1185">Reference proteome</keyword>
<organism evidence="1 2">
    <name type="scientific">Diplogelasinospora grovesii</name>
    <dbReference type="NCBI Taxonomy" id="303347"/>
    <lineage>
        <taxon>Eukaryota</taxon>
        <taxon>Fungi</taxon>
        <taxon>Dikarya</taxon>
        <taxon>Ascomycota</taxon>
        <taxon>Pezizomycotina</taxon>
        <taxon>Sordariomycetes</taxon>
        <taxon>Sordariomycetidae</taxon>
        <taxon>Sordariales</taxon>
        <taxon>Diplogelasinosporaceae</taxon>
        <taxon>Diplogelasinospora</taxon>
    </lineage>
</organism>
<protein>
    <submittedName>
        <fullName evidence="1">Uncharacterized protein</fullName>
    </submittedName>
</protein>
<reference evidence="2" key="1">
    <citation type="journal article" date="2023" name="Mol. Phylogenet. Evol.">
        <title>Genome-scale phylogeny and comparative genomics of the fungal order Sordariales.</title>
        <authorList>
            <person name="Hensen N."/>
            <person name="Bonometti L."/>
            <person name="Westerberg I."/>
            <person name="Brannstrom I.O."/>
            <person name="Guillou S."/>
            <person name="Cros-Aarteil S."/>
            <person name="Calhoun S."/>
            <person name="Haridas S."/>
            <person name="Kuo A."/>
            <person name="Mondo S."/>
            <person name="Pangilinan J."/>
            <person name="Riley R."/>
            <person name="LaButti K."/>
            <person name="Andreopoulos B."/>
            <person name="Lipzen A."/>
            <person name="Chen C."/>
            <person name="Yan M."/>
            <person name="Daum C."/>
            <person name="Ng V."/>
            <person name="Clum A."/>
            <person name="Steindorff A."/>
            <person name="Ohm R.A."/>
            <person name="Martin F."/>
            <person name="Silar P."/>
            <person name="Natvig D.O."/>
            <person name="Lalanne C."/>
            <person name="Gautier V."/>
            <person name="Ament-Velasquez S.L."/>
            <person name="Kruys A."/>
            <person name="Hutchinson M.I."/>
            <person name="Powell A.J."/>
            <person name="Barry K."/>
            <person name="Miller A.N."/>
            <person name="Grigoriev I.V."/>
            <person name="Debuchy R."/>
            <person name="Gladieux P."/>
            <person name="Hiltunen Thoren M."/>
            <person name="Johannesson H."/>
        </authorList>
    </citation>
    <scope>NUCLEOTIDE SEQUENCE [LARGE SCALE GENOMIC DNA]</scope>
    <source>
        <strain evidence="2">CBS 340.73</strain>
    </source>
</reference>
<dbReference type="InterPro" id="IPR052711">
    <property type="entry name" value="Zinc_ADH-like"/>
</dbReference>